<evidence type="ECO:0000313" key="1">
    <source>
        <dbReference type="EMBL" id="MBW2937706.1"/>
    </source>
</evidence>
<name>A0A9X1FND7_9FLAO</name>
<proteinExistence type="predicted"/>
<accession>A0A9X1FND7</accession>
<dbReference type="EMBL" id="JAHWDP010000002">
    <property type="protein sequence ID" value="MBW2937706.1"/>
    <property type="molecule type" value="Genomic_DNA"/>
</dbReference>
<keyword evidence="2" id="KW-1185">Reference proteome</keyword>
<organism evidence="1 2">
    <name type="scientific">Halomarinibacterium sedimenti</name>
    <dbReference type="NCBI Taxonomy" id="2857106"/>
    <lineage>
        <taxon>Bacteria</taxon>
        <taxon>Pseudomonadati</taxon>
        <taxon>Bacteroidota</taxon>
        <taxon>Flavobacteriia</taxon>
        <taxon>Flavobacteriales</taxon>
        <taxon>Flavobacteriaceae</taxon>
        <taxon>Halomarinibacterium</taxon>
    </lineage>
</organism>
<gene>
    <name evidence="1" type="ORF">KXJ69_06280</name>
</gene>
<dbReference type="Proteomes" id="UP001138686">
    <property type="component" value="Unassembled WGS sequence"/>
</dbReference>
<dbReference type="AlphaFoldDB" id="A0A9X1FND7"/>
<reference evidence="1" key="1">
    <citation type="submission" date="2021-07" db="EMBL/GenBank/DDBJ databases">
        <title>Aureisphaera sp. CAU 1614 isolated from sea sediment.</title>
        <authorList>
            <person name="Kim W."/>
        </authorList>
    </citation>
    <scope>NUCLEOTIDE SEQUENCE</scope>
    <source>
        <strain evidence="1">CAU 1614</strain>
    </source>
</reference>
<dbReference type="RefSeq" id="WP_219052121.1">
    <property type="nucleotide sequence ID" value="NZ_JAHWDP010000002.1"/>
</dbReference>
<evidence type="ECO:0000313" key="2">
    <source>
        <dbReference type="Proteomes" id="UP001138686"/>
    </source>
</evidence>
<sequence>MNDFQVNPLEIIKKSKASTFIIYSNMDYLPKIDNKLTSLELESVWRRNFNELFKKSPYLVNALSSFEGKKYNSIHTRFTSLMGDFIDTTKQILTIEKKIELLDKLKARVEEIVSQSKHECFVFSDSEHFLKFIGENSKVQIVGGAPKHMDKFDEDTTLESHLKTILDFFLIANSQGIIFLRIDPMYHSSFSKYASIMGNAPFKTVMK</sequence>
<protein>
    <submittedName>
        <fullName evidence="1">Uncharacterized protein</fullName>
    </submittedName>
</protein>
<comment type="caution">
    <text evidence="1">The sequence shown here is derived from an EMBL/GenBank/DDBJ whole genome shotgun (WGS) entry which is preliminary data.</text>
</comment>